<feature type="compositionally biased region" description="Basic residues" evidence="1">
    <location>
        <begin position="695"/>
        <end position="713"/>
    </location>
</feature>
<dbReference type="GeneID" id="20638139"/>
<name>G4Z8D9_PHYSP</name>
<dbReference type="AlphaFoldDB" id="G4Z8D9"/>
<feature type="region of interest" description="Disordered" evidence="1">
    <location>
        <begin position="689"/>
        <end position="719"/>
    </location>
</feature>
<evidence type="ECO:0000259" key="2">
    <source>
        <dbReference type="Pfam" id="PF03732"/>
    </source>
</evidence>
<accession>G4Z8D9</accession>
<feature type="region of interest" description="Disordered" evidence="1">
    <location>
        <begin position="66"/>
        <end position="132"/>
    </location>
</feature>
<proteinExistence type="predicted"/>
<organism evidence="3 4">
    <name type="scientific">Phytophthora sojae (strain P6497)</name>
    <name type="common">Soybean stem and root rot agent</name>
    <name type="synonym">Phytophthora megasperma f. sp. glycines</name>
    <dbReference type="NCBI Taxonomy" id="1094619"/>
    <lineage>
        <taxon>Eukaryota</taxon>
        <taxon>Sar</taxon>
        <taxon>Stramenopiles</taxon>
        <taxon>Oomycota</taxon>
        <taxon>Peronosporomycetes</taxon>
        <taxon>Peronosporales</taxon>
        <taxon>Peronosporaceae</taxon>
        <taxon>Phytophthora</taxon>
    </lineage>
</organism>
<feature type="compositionally biased region" description="Basic and acidic residues" evidence="1">
    <location>
        <begin position="298"/>
        <end position="308"/>
    </location>
</feature>
<dbReference type="Proteomes" id="UP000002640">
    <property type="component" value="Unassembled WGS sequence"/>
</dbReference>
<feature type="compositionally biased region" description="Polar residues" evidence="1">
    <location>
        <begin position="21"/>
        <end position="33"/>
    </location>
</feature>
<protein>
    <recommendedName>
        <fullName evidence="2">Retrotransposon gag domain-containing protein</fullName>
    </recommendedName>
</protein>
<dbReference type="Pfam" id="PF03732">
    <property type="entry name" value="Retrotrans_gag"/>
    <property type="match status" value="1"/>
</dbReference>
<dbReference type="KEGG" id="psoj:PHYSODRAFT_251317"/>
<feature type="compositionally biased region" description="Acidic residues" evidence="1">
    <location>
        <begin position="327"/>
        <end position="346"/>
    </location>
</feature>
<feature type="compositionally biased region" description="Basic and acidic residues" evidence="1">
    <location>
        <begin position="558"/>
        <end position="575"/>
    </location>
</feature>
<feature type="domain" description="Retrotransposon gag" evidence="2">
    <location>
        <begin position="368"/>
        <end position="440"/>
    </location>
</feature>
<feature type="region of interest" description="Disordered" evidence="1">
    <location>
        <begin position="230"/>
        <end position="271"/>
    </location>
</feature>
<dbReference type="RefSeq" id="XP_009524576.1">
    <property type="nucleotide sequence ID" value="XM_009526281.1"/>
</dbReference>
<feature type="region of interest" description="Disordered" evidence="1">
    <location>
        <begin position="1"/>
        <end position="33"/>
    </location>
</feature>
<sequence>MAKGSKSAVPAPVKSGRGSAEGSSTIASDLTSRLSMISERSVSFEESVGEDSDAKYDMMMDYDDLKEKTPATTQEFGDEEDTMQSAGLAKPDHADDDFEDGAETSASRALVQVTRGPQESRGSRPAMNSSTPAANKVLGRMLEQMVELSEWIWQFNPEMTRQATWSELKEELQHPVESTSVTQVAEDTVSLLRAMGCEPRTRPSEVSIKSWTPGLAGKDLHKWKRKLRLSFGPDSGTPPECSPPECSPREGAKVRRAVKQKPAMDGVFSAKTQGSPYFQYSHMVTPRSASRADGIAHEYEGSLRERSTQRSSTRRTGRRFTPHDDSSPDEDNNDNIDYEDGFDSPSDELARQVREGTHTPPNEWCMAFELSFRDGAIHWYRQLPKRTKRQWMRLSDAFIKYYCSQFSQSAKARYYSAKRESSEHLCDYLNRLNGYAGNAGLQFESGGRDAKGHVQWFLEMCSDRSLERRLCHVRVEDIHEREDMINDILKSEERGQSRETSSHHSRSRDQPRRRDDRRHEASRDSHRRDRDRGYERRRDDSCHVPRIPLAEASLSDLVAERQVRGTKGGRAERSSPRRTPYSDSESDASDYHYSESDPSDAALVRKELTLLLPMSANDAKQLKERTRDLTNVNAGVVNPAEDSTGVTATPAETTVMVVRVSTDRAQRVAEPGIRLTTATATADYASRCMTSASAKHFKPSLRSSKRRPRRRTSRQSSKA</sequence>
<dbReference type="EMBL" id="JH159153">
    <property type="protein sequence ID" value="EGZ21859.1"/>
    <property type="molecule type" value="Genomic_DNA"/>
</dbReference>
<reference evidence="3 4" key="1">
    <citation type="journal article" date="2006" name="Science">
        <title>Phytophthora genome sequences uncover evolutionary origins and mechanisms of pathogenesis.</title>
        <authorList>
            <person name="Tyler B.M."/>
            <person name="Tripathy S."/>
            <person name="Zhang X."/>
            <person name="Dehal P."/>
            <person name="Jiang R.H."/>
            <person name="Aerts A."/>
            <person name="Arredondo F.D."/>
            <person name="Baxter L."/>
            <person name="Bensasson D."/>
            <person name="Beynon J.L."/>
            <person name="Chapman J."/>
            <person name="Damasceno C.M."/>
            <person name="Dorrance A.E."/>
            <person name="Dou D."/>
            <person name="Dickerman A.W."/>
            <person name="Dubchak I.L."/>
            <person name="Garbelotto M."/>
            <person name="Gijzen M."/>
            <person name="Gordon S.G."/>
            <person name="Govers F."/>
            <person name="Grunwald N.J."/>
            <person name="Huang W."/>
            <person name="Ivors K.L."/>
            <person name="Jones R.W."/>
            <person name="Kamoun S."/>
            <person name="Krampis K."/>
            <person name="Lamour K.H."/>
            <person name="Lee M.K."/>
            <person name="McDonald W.H."/>
            <person name="Medina M."/>
            <person name="Meijer H.J."/>
            <person name="Nordberg E.K."/>
            <person name="Maclean D.J."/>
            <person name="Ospina-Giraldo M.D."/>
            <person name="Morris P.F."/>
            <person name="Phuntumart V."/>
            <person name="Putnam N.H."/>
            <person name="Rash S."/>
            <person name="Rose J.K."/>
            <person name="Sakihama Y."/>
            <person name="Salamov A.A."/>
            <person name="Savidor A."/>
            <person name="Scheuring C.F."/>
            <person name="Smith B.M."/>
            <person name="Sobral B.W."/>
            <person name="Terry A."/>
            <person name="Torto-Alalibo T.A."/>
            <person name="Win J."/>
            <person name="Xu Z."/>
            <person name="Zhang H."/>
            <person name="Grigoriev I.V."/>
            <person name="Rokhsar D.S."/>
            <person name="Boore J.L."/>
        </authorList>
    </citation>
    <scope>NUCLEOTIDE SEQUENCE [LARGE SCALE GENOMIC DNA]</scope>
    <source>
        <strain evidence="3 4">P6497</strain>
    </source>
</reference>
<feature type="region of interest" description="Disordered" evidence="1">
    <location>
        <begin position="298"/>
        <end position="346"/>
    </location>
</feature>
<dbReference type="InterPro" id="IPR005162">
    <property type="entry name" value="Retrotrans_gag_dom"/>
</dbReference>
<evidence type="ECO:0000313" key="4">
    <source>
        <dbReference type="Proteomes" id="UP000002640"/>
    </source>
</evidence>
<dbReference type="InParanoid" id="G4Z8D9"/>
<evidence type="ECO:0000313" key="3">
    <source>
        <dbReference type="EMBL" id="EGZ21859.1"/>
    </source>
</evidence>
<feature type="region of interest" description="Disordered" evidence="1">
    <location>
        <begin position="489"/>
        <end position="540"/>
    </location>
</feature>
<keyword evidence="4" id="KW-1185">Reference proteome</keyword>
<gene>
    <name evidence="3" type="ORF">PHYSODRAFT_251317</name>
</gene>
<feature type="region of interest" description="Disordered" evidence="1">
    <location>
        <begin position="558"/>
        <end position="598"/>
    </location>
</feature>
<evidence type="ECO:0000256" key="1">
    <source>
        <dbReference type="SAM" id="MobiDB-lite"/>
    </source>
</evidence>